<dbReference type="EC" id="2.7.13.3" evidence="2"/>
<evidence type="ECO:0000256" key="2">
    <source>
        <dbReference type="ARBA" id="ARBA00012438"/>
    </source>
</evidence>
<dbReference type="InterPro" id="IPR005467">
    <property type="entry name" value="His_kinase_dom"/>
</dbReference>
<dbReference type="PRINTS" id="PR00344">
    <property type="entry name" value="BCTRLSENSOR"/>
</dbReference>
<dbReference type="InterPro" id="IPR052162">
    <property type="entry name" value="Sensor_kinase/Photoreceptor"/>
</dbReference>
<dbReference type="InterPro" id="IPR004358">
    <property type="entry name" value="Sig_transdc_His_kin-like_C"/>
</dbReference>
<dbReference type="PANTHER" id="PTHR43304">
    <property type="entry name" value="PHYTOCHROME-LIKE PROTEIN CPH1"/>
    <property type="match status" value="1"/>
</dbReference>
<dbReference type="Pfam" id="PF08448">
    <property type="entry name" value="PAS_4"/>
    <property type="match status" value="3"/>
</dbReference>
<dbReference type="Pfam" id="PF02518">
    <property type="entry name" value="HATPase_c"/>
    <property type="match status" value="1"/>
</dbReference>
<dbReference type="SUPFAM" id="SSF47384">
    <property type="entry name" value="Homodimeric domain of signal transducing histidine kinase"/>
    <property type="match status" value="1"/>
</dbReference>
<feature type="domain" description="Histidine kinase" evidence="6">
    <location>
        <begin position="608"/>
        <end position="836"/>
    </location>
</feature>
<gene>
    <name evidence="9" type="ORF">CWM47_09955</name>
</gene>
<dbReference type="CDD" id="cd00130">
    <property type="entry name" value="PAS"/>
    <property type="match status" value="1"/>
</dbReference>
<protein>
    <recommendedName>
        <fullName evidence="2">histidine kinase</fullName>
        <ecNumber evidence="2">2.7.13.3</ecNumber>
    </recommendedName>
</protein>
<name>A0A2K8YX12_9BACT</name>
<keyword evidence="3" id="KW-0597">Phosphoprotein</keyword>
<dbReference type="AlphaFoldDB" id="A0A2K8YX12"/>
<dbReference type="OrthoDB" id="9766459at2"/>
<dbReference type="Gene3D" id="1.10.287.130">
    <property type="match status" value="1"/>
</dbReference>
<dbReference type="InterPro" id="IPR003594">
    <property type="entry name" value="HATPase_dom"/>
</dbReference>
<dbReference type="KEGG" id="spir:CWM47_09955"/>
<sequence>MLSKATTPVNAYPFLSGGGELGELTRQYDWQTTSLGTPDGWPQSLRATLSILLNTKSPMFLWWGSDLIQFYNDAYRPSLGDKGKHPTALGQQGADCWPEIWPTIKPLIDQVLGGGEAIWNEDQLIPIYRNGQLEDVYWTFGYSAVKDESGQAAGVLVICTETTGAVLDRNKLKTSENRFRSIVEQAPVAVALFSGPAFVITLANERVLQFWGRSRQQVINKPLFEALPEASGQGFEELLHGVYTTGERFVASELPVTLERNGRMEQTFINFVYDPYYESDGTISGIIVLCVEITQQVTARKAIEESEAKFRSLVEEAPVATCLFVGRDLKIEVANEIMLGYWGKDSSVLGQPLAKAIPELAGQPFLAILDEVFTSGKAYESRGTRAELEVDGLLGAYYFDFSYKPLLNASGEIYAIMQMAVDVTEQVLAEQQSKASESRFRSIVEQAPMAIGLFSGREMVIEIGNDLIFEVWDKDPSIIGLPVIEALPEIKGQGYIELLEGVYDSGEPFSGANLLVELNRRGQLEDVYFDLLYTPLRDSFGIITGVMVLANEVTERVLSRQRLEQSESRYRLLSTELEQQVHQRTQQLQASVHDLERSNTNLQQFAYIASHDLQEPLRKIQSFGDLLKSQYGVELGDGVDYLQRMQTAASRMSILIRDLLTYSRIATGQESSQPVWLTDVLKRTLADLDLLIEETGASVRVDSLPTVWGNSSQLNQLFQNLLSNALKFNRVGVLPQIRISCQSVAAIDLPSSVKPTRRAAAYYRIDVSDNGIGFEEQYLDRIFQVFQRLNGKSQYAGTGIGLAICEKVMANHGGAITARSQPGQGATFCVYFPDQIISAG</sequence>
<dbReference type="RefSeq" id="WP_100987833.1">
    <property type="nucleotide sequence ID" value="NZ_CP025096.1"/>
</dbReference>
<dbReference type="InterPro" id="IPR035965">
    <property type="entry name" value="PAS-like_dom_sf"/>
</dbReference>
<evidence type="ECO:0000313" key="9">
    <source>
        <dbReference type="EMBL" id="AUD02114.1"/>
    </source>
</evidence>
<dbReference type="InterPro" id="IPR000014">
    <property type="entry name" value="PAS"/>
</dbReference>
<dbReference type="NCBIfam" id="TIGR00229">
    <property type="entry name" value="sensory_box"/>
    <property type="match status" value="1"/>
</dbReference>
<dbReference type="PROSITE" id="PS50109">
    <property type="entry name" value="HIS_KIN"/>
    <property type="match status" value="1"/>
</dbReference>
<evidence type="ECO:0000259" key="8">
    <source>
        <dbReference type="PROSITE" id="PS50113"/>
    </source>
</evidence>
<dbReference type="InterPro" id="IPR036890">
    <property type="entry name" value="HATPase_C_sf"/>
</dbReference>
<proteinExistence type="predicted"/>
<dbReference type="Gene3D" id="3.30.565.10">
    <property type="entry name" value="Histidine kinase-like ATPase, C-terminal domain"/>
    <property type="match status" value="1"/>
</dbReference>
<evidence type="ECO:0000256" key="3">
    <source>
        <dbReference type="ARBA" id="ARBA00022553"/>
    </source>
</evidence>
<feature type="domain" description="PAC" evidence="8">
    <location>
        <begin position="377"/>
        <end position="435"/>
    </location>
</feature>
<evidence type="ECO:0000256" key="5">
    <source>
        <dbReference type="ARBA" id="ARBA00022777"/>
    </source>
</evidence>
<keyword evidence="10" id="KW-1185">Reference proteome</keyword>
<dbReference type="PANTHER" id="PTHR43304:SF1">
    <property type="entry name" value="PAC DOMAIN-CONTAINING PROTEIN"/>
    <property type="match status" value="1"/>
</dbReference>
<dbReference type="InterPro" id="IPR013656">
    <property type="entry name" value="PAS_4"/>
</dbReference>
<reference evidence="9 10" key="1">
    <citation type="submission" date="2017-11" db="EMBL/GenBank/DDBJ databases">
        <title>Taxonomic description and genome sequences of Spirosoma HA7 sp. nov., isolated from pollen microhabitat of Corylus avellana.</title>
        <authorList>
            <person name="Ambika Manirajan B."/>
            <person name="Suarez C."/>
            <person name="Ratering S."/>
            <person name="Geissler-Plaum R."/>
            <person name="Cardinale M."/>
            <person name="Sylvia S."/>
        </authorList>
    </citation>
    <scope>NUCLEOTIDE SEQUENCE [LARGE SCALE GENOMIC DNA]</scope>
    <source>
        <strain evidence="9 10">HA7</strain>
    </source>
</reference>
<accession>A0A2K8YX12</accession>
<dbReference type="SMART" id="SM00388">
    <property type="entry name" value="HisKA"/>
    <property type="match status" value="1"/>
</dbReference>
<dbReference type="Gene3D" id="3.30.450.20">
    <property type="entry name" value="PAS domain"/>
    <property type="match status" value="4"/>
</dbReference>
<evidence type="ECO:0000256" key="1">
    <source>
        <dbReference type="ARBA" id="ARBA00000085"/>
    </source>
</evidence>
<evidence type="ECO:0000259" key="7">
    <source>
        <dbReference type="PROSITE" id="PS50112"/>
    </source>
</evidence>
<dbReference type="PROSITE" id="PS50113">
    <property type="entry name" value="PAC"/>
    <property type="match status" value="1"/>
</dbReference>
<dbReference type="SUPFAM" id="SSF55874">
    <property type="entry name" value="ATPase domain of HSP90 chaperone/DNA topoisomerase II/histidine kinase"/>
    <property type="match status" value="1"/>
</dbReference>
<dbReference type="SMART" id="SM00091">
    <property type="entry name" value="PAS"/>
    <property type="match status" value="2"/>
</dbReference>
<dbReference type="SMART" id="SM00387">
    <property type="entry name" value="HATPase_c"/>
    <property type="match status" value="1"/>
</dbReference>
<keyword evidence="4" id="KW-0808">Transferase</keyword>
<dbReference type="SUPFAM" id="SSF55785">
    <property type="entry name" value="PYP-like sensor domain (PAS domain)"/>
    <property type="match status" value="3"/>
</dbReference>
<evidence type="ECO:0000259" key="6">
    <source>
        <dbReference type="PROSITE" id="PS50109"/>
    </source>
</evidence>
<organism evidence="9 10">
    <name type="scientific">Spirosoma pollinicola</name>
    <dbReference type="NCBI Taxonomy" id="2057025"/>
    <lineage>
        <taxon>Bacteria</taxon>
        <taxon>Pseudomonadati</taxon>
        <taxon>Bacteroidota</taxon>
        <taxon>Cytophagia</taxon>
        <taxon>Cytophagales</taxon>
        <taxon>Cytophagaceae</taxon>
        <taxon>Spirosoma</taxon>
    </lineage>
</organism>
<dbReference type="InterPro" id="IPR003661">
    <property type="entry name" value="HisK_dim/P_dom"/>
</dbReference>
<evidence type="ECO:0000256" key="4">
    <source>
        <dbReference type="ARBA" id="ARBA00022679"/>
    </source>
</evidence>
<evidence type="ECO:0000313" key="10">
    <source>
        <dbReference type="Proteomes" id="UP000232883"/>
    </source>
</evidence>
<dbReference type="CDD" id="cd00082">
    <property type="entry name" value="HisKA"/>
    <property type="match status" value="1"/>
</dbReference>
<dbReference type="Proteomes" id="UP000232883">
    <property type="component" value="Chromosome"/>
</dbReference>
<keyword evidence="5 9" id="KW-0418">Kinase</keyword>
<dbReference type="InterPro" id="IPR036097">
    <property type="entry name" value="HisK_dim/P_sf"/>
</dbReference>
<dbReference type="EMBL" id="CP025096">
    <property type="protein sequence ID" value="AUD02114.1"/>
    <property type="molecule type" value="Genomic_DNA"/>
</dbReference>
<dbReference type="Pfam" id="PF00512">
    <property type="entry name" value="HisKA"/>
    <property type="match status" value="1"/>
</dbReference>
<dbReference type="PROSITE" id="PS50112">
    <property type="entry name" value="PAS"/>
    <property type="match status" value="1"/>
</dbReference>
<feature type="domain" description="PAS" evidence="7">
    <location>
        <begin position="175"/>
        <end position="246"/>
    </location>
</feature>
<dbReference type="InterPro" id="IPR000700">
    <property type="entry name" value="PAS-assoc_C"/>
</dbReference>
<dbReference type="GO" id="GO:0000155">
    <property type="term" value="F:phosphorelay sensor kinase activity"/>
    <property type="evidence" value="ECO:0007669"/>
    <property type="project" value="InterPro"/>
</dbReference>
<comment type="catalytic activity">
    <reaction evidence="1">
        <text>ATP + protein L-histidine = ADP + protein N-phospho-L-histidine.</text>
        <dbReference type="EC" id="2.7.13.3"/>
    </reaction>
</comment>